<evidence type="ECO:0000313" key="3">
    <source>
        <dbReference type="EnsemblMetazoa" id="CapteP207160"/>
    </source>
</evidence>
<dbReference type="EMBL" id="KB304537">
    <property type="protein sequence ID" value="ELU01954.1"/>
    <property type="molecule type" value="Genomic_DNA"/>
</dbReference>
<dbReference type="STRING" id="283909.R7U7N5"/>
<keyword evidence="4" id="KW-1185">Reference proteome</keyword>
<reference evidence="2 4" key="2">
    <citation type="journal article" date="2013" name="Nature">
        <title>Insights into bilaterian evolution from three spiralian genomes.</title>
        <authorList>
            <person name="Simakov O."/>
            <person name="Marletaz F."/>
            <person name="Cho S.J."/>
            <person name="Edsinger-Gonzales E."/>
            <person name="Havlak P."/>
            <person name="Hellsten U."/>
            <person name="Kuo D.H."/>
            <person name="Larsson T."/>
            <person name="Lv J."/>
            <person name="Arendt D."/>
            <person name="Savage R."/>
            <person name="Osoegawa K."/>
            <person name="de Jong P."/>
            <person name="Grimwood J."/>
            <person name="Chapman J.A."/>
            <person name="Shapiro H."/>
            <person name="Aerts A."/>
            <person name="Otillar R.P."/>
            <person name="Terry A.Y."/>
            <person name="Boore J.L."/>
            <person name="Grigoriev I.V."/>
            <person name="Lindberg D.R."/>
            <person name="Seaver E.C."/>
            <person name="Weisblat D.A."/>
            <person name="Putnam N.H."/>
            <person name="Rokhsar D.S."/>
        </authorList>
    </citation>
    <scope>NUCLEOTIDE SEQUENCE</scope>
    <source>
        <strain evidence="2 4">I ESC-2004</strain>
    </source>
</reference>
<name>R7U7N5_CAPTE</name>
<gene>
    <name evidence="2" type="ORF">CAPTEDRAFT_207160</name>
</gene>
<evidence type="ECO:0000313" key="2">
    <source>
        <dbReference type="EMBL" id="ELU01954.1"/>
    </source>
</evidence>
<dbReference type="EnsemblMetazoa" id="CapteT207160">
    <property type="protein sequence ID" value="CapteP207160"/>
    <property type="gene ID" value="CapteG207160"/>
</dbReference>
<dbReference type="OMA" id="CMTETWA"/>
<dbReference type="EMBL" id="AMQN01046455">
    <property type="status" value="NOT_ANNOTATED_CDS"/>
    <property type="molecule type" value="Genomic_DNA"/>
</dbReference>
<dbReference type="HOGENOM" id="CLU_068538_0_0_1"/>
<protein>
    <recommendedName>
        <fullName evidence="1">Endonuclease/exonuclease/phosphatase domain-containing protein</fullName>
    </recommendedName>
</protein>
<sequence length="348" mass="39484">MLKYDSKFLTSLRHSNSNCDIVCDIKDIPKEIRNECKSRRGRCRMRKRGRRGGLRRKLKRVRNKVALPTIYIGGLRRKLKSGQHRIRHIPTLVSKSRQAEEHSHRKGVCHRNIITVKLVPSWKESDSIHVGLLNACSVANKAIDLSEYITENELDVASFTETWLREGDDSAILDLCPPGYVFVGTHRPLSKGKTGGGVGFVLKSIFSYNQIPMHSYNTFESCTIRIESKKSACLSLIYRPPPSVKNGYTVNEFLKEFEEFASALLQFNPTQQLFIMGDFNFHLDVPNDPNGRLFNELLSALDLQQHVSKPTHRAGHLLDLIITKTTNISYPIIDSINVMLHGKTPDMG</sequence>
<dbReference type="SUPFAM" id="SSF56219">
    <property type="entry name" value="DNase I-like"/>
    <property type="match status" value="1"/>
</dbReference>
<organism evidence="2">
    <name type="scientific">Capitella teleta</name>
    <name type="common">Polychaete worm</name>
    <dbReference type="NCBI Taxonomy" id="283909"/>
    <lineage>
        <taxon>Eukaryota</taxon>
        <taxon>Metazoa</taxon>
        <taxon>Spiralia</taxon>
        <taxon>Lophotrochozoa</taxon>
        <taxon>Annelida</taxon>
        <taxon>Polychaeta</taxon>
        <taxon>Sedentaria</taxon>
        <taxon>Scolecida</taxon>
        <taxon>Capitellidae</taxon>
        <taxon>Capitella</taxon>
    </lineage>
</organism>
<dbReference type="InterPro" id="IPR005135">
    <property type="entry name" value="Endo/exonuclease/phosphatase"/>
</dbReference>
<reference evidence="3" key="3">
    <citation type="submission" date="2015-06" db="UniProtKB">
        <authorList>
            <consortium name="EnsemblMetazoa"/>
        </authorList>
    </citation>
    <scope>IDENTIFICATION</scope>
</reference>
<dbReference type="OrthoDB" id="10072198at2759"/>
<dbReference type="InterPro" id="IPR036691">
    <property type="entry name" value="Endo/exonu/phosph_ase_sf"/>
</dbReference>
<evidence type="ECO:0000259" key="1">
    <source>
        <dbReference type="Pfam" id="PF03372"/>
    </source>
</evidence>
<dbReference type="Gene3D" id="3.60.10.10">
    <property type="entry name" value="Endonuclease/exonuclease/phosphatase"/>
    <property type="match status" value="1"/>
</dbReference>
<dbReference type="GO" id="GO:0003824">
    <property type="term" value="F:catalytic activity"/>
    <property type="evidence" value="ECO:0007669"/>
    <property type="project" value="InterPro"/>
</dbReference>
<dbReference type="Proteomes" id="UP000014760">
    <property type="component" value="Unassembled WGS sequence"/>
</dbReference>
<reference evidence="4" key="1">
    <citation type="submission" date="2012-12" db="EMBL/GenBank/DDBJ databases">
        <authorList>
            <person name="Hellsten U."/>
            <person name="Grimwood J."/>
            <person name="Chapman J.A."/>
            <person name="Shapiro H."/>
            <person name="Aerts A."/>
            <person name="Otillar R.P."/>
            <person name="Terry A.Y."/>
            <person name="Boore J.L."/>
            <person name="Simakov O."/>
            <person name="Marletaz F."/>
            <person name="Cho S.-J."/>
            <person name="Edsinger-Gonzales E."/>
            <person name="Havlak P."/>
            <person name="Kuo D.-H."/>
            <person name="Larsson T."/>
            <person name="Lv J."/>
            <person name="Arendt D."/>
            <person name="Savage R."/>
            <person name="Osoegawa K."/>
            <person name="de Jong P."/>
            <person name="Lindberg D.R."/>
            <person name="Seaver E.C."/>
            <person name="Weisblat D.A."/>
            <person name="Putnam N.H."/>
            <person name="Grigoriev I.V."/>
            <person name="Rokhsar D.S."/>
        </authorList>
    </citation>
    <scope>NUCLEOTIDE SEQUENCE</scope>
    <source>
        <strain evidence="4">I ESC-2004</strain>
    </source>
</reference>
<proteinExistence type="predicted"/>
<evidence type="ECO:0000313" key="4">
    <source>
        <dbReference type="Proteomes" id="UP000014760"/>
    </source>
</evidence>
<dbReference type="AlphaFoldDB" id="R7U7N5"/>
<dbReference type="PANTHER" id="PTHR46670">
    <property type="entry name" value="ENDO/EXONUCLEASE/PHOSPHATASE DOMAIN-CONTAINING PROTEIN"/>
    <property type="match status" value="1"/>
</dbReference>
<dbReference type="Pfam" id="PF03372">
    <property type="entry name" value="Exo_endo_phos"/>
    <property type="match status" value="1"/>
</dbReference>
<feature type="domain" description="Endonuclease/exonuclease/phosphatase" evidence="1">
    <location>
        <begin position="137"/>
        <end position="284"/>
    </location>
</feature>
<accession>R7U7N5</accession>
<dbReference type="PANTHER" id="PTHR46670:SF3">
    <property type="entry name" value="ENDONUCLEASE_EXONUCLEASE_PHOSPHATASE DOMAIN-CONTAINING PROTEIN"/>
    <property type="match status" value="1"/>
</dbReference>